<feature type="region of interest" description="Disordered" evidence="1">
    <location>
        <begin position="382"/>
        <end position="453"/>
    </location>
</feature>
<feature type="compositionally biased region" description="Polar residues" evidence="1">
    <location>
        <begin position="431"/>
        <end position="442"/>
    </location>
</feature>
<feature type="compositionally biased region" description="Low complexity" evidence="1">
    <location>
        <begin position="328"/>
        <end position="358"/>
    </location>
</feature>
<feature type="compositionally biased region" description="Low complexity" evidence="1">
    <location>
        <begin position="266"/>
        <end position="283"/>
    </location>
</feature>
<reference evidence="2 3" key="1">
    <citation type="submission" date="2024-08" db="EMBL/GenBank/DDBJ databases">
        <authorList>
            <person name="Cucini C."/>
            <person name="Frati F."/>
        </authorList>
    </citation>
    <scope>NUCLEOTIDE SEQUENCE [LARGE SCALE GENOMIC DNA]</scope>
</reference>
<keyword evidence="3" id="KW-1185">Reference proteome</keyword>
<feature type="compositionally biased region" description="Low complexity" evidence="1">
    <location>
        <begin position="80"/>
        <end position="89"/>
    </location>
</feature>
<feature type="compositionally biased region" description="Low complexity" evidence="1">
    <location>
        <begin position="405"/>
        <end position="418"/>
    </location>
</feature>
<feature type="region of interest" description="Disordered" evidence="1">
    <location>
        <begin position="322"/>
        <end position="368"/>
    </location>
</feature>
<evidence type="ECO:0000313" key="3">
    <source>
        <dbReference type="Proteomes" id="UP001642540"/>
    </source>
</evidence>
<feature type="region of interest" description="Disordered" evidence="1">
    <location>
        <begin position="200"/>
        <end position="223"/>
    </location>
</feature>
<protein>
    <submittedName>
        <fullName evidence="2">Uncharacterized protein</fullName>
    </submittedName>
</protein>
<evidence type="ECO:0000313" key="2">
    <source>
        <dbReference type="EMBL" id="CAL8121928.1"/>
    </source>
</evidence>
<organism evidence="2 3">
    <name type="scientific">Orchesella dallaii</name>
    <dbReference type="NCBI Taxonomy" id="48710"/>
    <lineage>
        <taxon>Eukaryota</taxon>
        <taxon>Metazoa</taxon>
        <taxon>Ecdysozoa</taxon>
        <taxon>Arthropoda</taxon>
        <taxon>Hexapoda</taxon>
        <taxon>Collembola</taxon>
        <taxon>Entomobryomorpha</taxon>
        <taxon>Entomobryoidea</taxon>
        <taxon>Orchesellidae</taxon>
        <taxon>Orchesellinae</taxon>
        <taxon>Orchesella</taxon>
    </lineage>
</organism>
<feature type="region of interest" description="Disordered" evidence="1">
    <location>
        <begin position="264"/>
        <end position="310"/>
    </location>
</feature>
<dbReference type="Proteomes" id="UP001642540">
    <property type="component" value="Unassembled WGS sequence"/>
</dbReference>
<feature type="compositionally biased region" description="Low complexity" evidence="1">
    <location>
        <begin position="631"/>
        <end position="642"/>
    </location>
</feature>
<feature type="compositionally biased region" description="Low complexity" evidence="1">
    <location>
        <begin position="291"/>
        <end position="300"/>
    </location>
</feature>
<name>A0ABP1RA51_9HEXA</name>
<feature type="compositionally biased region" description="Basic and acidic residues" evidence="1">
    <location>
        <begin position="420"/>
        <end position="429"/>
    </location>
</feature>
<feature type="region of interest" description="Disordered" evidence="1">
    <location>
        <begin position="631"/>
        <end position="743"/>
    </location>
</feature>
<feature type="compositionally biased region" description="Low complexity" evidence="1">
    <location>
        <begin position="690"/>
        <end position="710"/>
    </location>
</feature>
<feature type="compositionally biased region" description="Polar residues" evidence="1">
    <location>
        <begin position="386"/>
        <end position="397"/>
    </location>
</feature>
<feature type="region of interest" description="Disordered" evidence="1">
    <location>
        <begin position="1"/>
        <end position="28"/>
    </location>
</feature>
<comment type="caution">
    <text evidence="2">The sequence shown here is derived from an EMBL/GenBank/DDBJ whole genome shotgun (WGS) entry which is preliminary data.</text>
</comment>
<dbReference type="EMBL" id="CAXLJM020000066">
    <property type="protein sequence ID" value="CAL8121928.1"/>
    <property type="molecule type" value="Genomic_DNA"/>
</dbReference>
<feature type="compositionally biased region" description="Basic and acidic residues" evidence="1">
    <location>
        <begin position="730"/>
        <end position="743"/>
    </location>
</feature>
<proteinExistence type="predicted"/>
<feature type="compositionally biased region" description="Polar residues" evidence="1">
    <location>
        <begin position="671"/>
        <end position="686"/>
    </location>
</feature>
<gene>
    <name evidence="2" type="ORF">ODALV1_LOCUS19598</name>
</gene>
<feature type="region of interest" description="Disordered" evidence="1">
    <location>
        <begin position="65"/>
        <end position="99"/>
    </location>
</feature>
<evidence type="ECO:0000256" key="1">
    <source>
        <dbReference type="SAM" id="MobiDB-lite"/>
    </source>
</evidence>
<accession>A0ABP1RA51</accession>
<sequence>MTERKEKTMLKWLKQKPTHGHGGMPIEKITDDPLATIQVHPHAKKSKNKANEIYAVSRVNPLFEEEDGKEVFSPGGNSGSSGYDSGSGPSDDDFPIITNGTDLQDLQANILGRLSSSSDDPSAKHAQLFINTENDVIHHEAAIVGPNGRPVLQILEQNPNYVKSIALSVANGRKRPLSPISESSQQNPLPITNTQIIRTSSNTLSKISPKDAKLNSHSSSNSPIDVVGAAKIVKKDSQYVKSIRIGAPSSSSNTGTKRSILEANRRFSSSSSSSSNGPSRRPSVTFADDVSSGSRSNSRKPSVEQDSIVTESLLMMTSVGGSDARKFSNASNTSTSTTNSRKTSVSSSQSKSQDGNSTETDNLSEKETVDLEAFANSLRKSRPIKQLSSTNASRSPGSSDELDETSSSSSNPSEGYESTEPPHENEATLDRPTNQANSTATNPRMHGSKIHKSPFGGIADHYAAAKEIAKEIESYNNGSAKASTKKSLVRDLLHRGNRNAANSTSSNDISSSSKNATNIIVNGSNVGTNKSKMGFRGSRAGGGRDGTITKDSSRYAINQQLHDPQVVLASRTSPIYYESHGTATANNGNPRANSSTLEAVTTLRSGVNNDWELVRVQQVYVKAGTSYQDQQLHQQQPQLAYKQQKKNSKEGDSSAVTSSDSSGRAAAPQGQDHSGATTNTINSTISGRHPSSSASLSTTPKTSSTSTGGKTAKKISRADDGLPAGARSRAQRDDDLDSGHSSDRIYTEVRLEIEGTAMALEDEQFTATTRQPDDENFEDLPSKVMIVTGDSQNIVVDLSGVPLDLKNAIVSGTALITLPEGLDKLLQPGYTMITIPASNRPMSPQPPIHTQLIVDGVSTGEIRNNLSKKDGVMNITIGDDKPLVASGSSSNSEDECKLFSTKNKAQIWDVMQNTLGKHDGDRGGKGKKKITTIFPFHPNQDTYVSIVTMVSFIFFPINSTNLCSKMY</sequence>
<feature type="compositionally biased region" description="Low complexity" evidence="1">
    <location>
        <begin position="653"/>
        <end position="662"/>
    </location>
</feature>